<keyword evidence="3" id="KW-0233">DNA recombination</keyword>
<protein>
    <submittedName>
        <fullName evidence="5">DNA invertase Pin-like site-specific DNA recombinase</fullName>
    </submittedName>
</protein>
<reference evidence="5 6" key="1">
    <citation type="submission" date="2023-07" db="EMBL/GenBank/DDBJ databases">
        <title>Sorghum-associated microbial communities from plants grown in Nebraska, USA.</title>
        <authorList>
            <person name="Schachtman D."/>
        </authorList>
    </citation>
    <scope>NUCLEOTIDE SEQUENCE [LARGE SCALE GENOMIC DNA]</scope>
    <source>
        <strain evidence="5 6">DS1730</strain>
    </source>
</reference>
<dbReference type="InterPro" id="IPR006119">
    <property type="entry name" value="Resolv_N"/>
</dbReference>
<comment type="caution">
    <text evidence="5">The sequence shown here is derived from an EMBL/GenBank/DDBJ whole genome shotgun (WGS) entry which is preliminary data.</text>
</comment>
<dbReference type="EMBL" id="JAVDQT010000010">
    <property type="protein sequence ID" value="MDR6434354.1"/>
    <property type="molecule type" value="Genomic_DNA"/>
</dbReference>
<dbReference type="Gene3D" id="3.40.50.1390">
    <property type="entry name" value="Resolvase, N-terminal catalytic domain"/>
    <property type="match status" value="1"/>
</dbReference>
<evidence type="ECO:0000313" key="5">
    <source>
        <dbReference type="EMBL" id="MDR6434354.1"/>
    </source>
</evidence>
<dbReference type="InterPro" id="IPR006118">
    <property type="entry name" value="Recombinase_CS"/>
</dbReference>
<proteinExistence type="predicted"/>
<dbReference type="InterPro" id="IPR036162">
    <property type="entry name" value="Resolvase-like_N_sf"/>
</dbReference>
<evidence type="ECO:0000256" key="2">
    <source>
        <dbReference type="ARBA" id="ARBA00023125"/>
    </source>
</evidence>
<keyword evidence="1" id="KW-0229">DNA integration</keyword>
<dbReference type="PANTHER" id="PTHR30461">
    <property type="entry name" value="DNA-INVERTASE FROM LAMBDOID PROPHAGE"/>
    <property type="match status" value="1"/>
</dbReference>
<sequence length="306" mass="34545">MSKLQPPRSPSLPHRLIGYARVSPTDNQVHDTQMDELRSAGCNRIFEEQGSGTVKDRPVLNRLLSELATGDVLVVVSLDRIALSLGHLLEMLEKLAQRGIHFRSIHDPIDTSTPQGMFALEILRSVIELERRLTAERSKAGIKAAKLRGKLPGNPGLRERKPEAISAVSQARDKRYLDELLASAPTWLPVVQQLRPTHGWDNVVEVLNRQGQDWTIERLRRAVHRLVRENMADQKLLIRSTRRIPANRLMKLVAAIRIADPKLSLRDIAAQLDKLGEKPVRGGRKWQPSSVRNLLDDAHRFGLIPR</sequence>
<dbReference type="CDD" id="cd03768">
    <property type="entry name" value="SR_ResInv"/>
    <property type="match status" value="1"/>
</dbReference>
<dbReference type="SUPFAM" id="SSF53041">
    <property type="entry name" value="Resolvase-like"/>
    <property type="match status" value="1"/>
</dbReference>
<evidence type="ECO:0000256" key="3">
    <source>
        <dbReference type="ARBA" id="ARBA00023172"/>
    </source>
</evidence>
<dbReference type="InterPro" id="IPR050639">
    <property type="entry name" value="SSR_resolvase"/>
</dbReference>
<keyword evidence="2" id="KW-0238">DNA-binding</keyword>
<feature type="domain" description="Resolvase/invertase-type recombinase catalytic" evidence="4">
    <location>
        <begin position="15"/>
        <end position="149"/>
    </location>
</feature>
<evidence type="ECO:0000256" key="1">
    <source>
        <dbReference type="ARBA" id="ARBA00022908"/>
    </source>
</evidence>
<keyword evidence="6" id="KW-1185">Reference proteome</keyword>
<dbReference type="PROSITE" id="PS00398">
    <property type="entry name" value="RECOMBINASES_2"/>
    <property type="match status" value="1"/>
</dbReference>
<dbReference type="Proteomes" id="UP001184614">
    <property type="component" value="Unassembled WGS sequence"/>
</dbReference>
<dbReference type="Pfam" id="PF00239">
    <property type="entry name" value="Resolvase"/>
    <property type="match status" value="1"/>
</dbReference>
<accession>A0ABU1ME73</accession>
<evidence type="ECO:0000313" key="6">
    <source>
        <dbReference type="Proteomes" id="UP001184614"/>
    </source>
</evidence>
<evidence type="ECO:0000259" key="4">
    <source>
        <dbReference type="PROSITE" id="PS51736"/>
    </source>
</evidence>
<name>A0ABU1ME73_9HYPH</name>
<dbReference type="PANTHER" id="PTHR30461:SF2">
    <property type="entry name" value="SERINE RECOMBINASE PINE-RELATED"/>
    <property type="match status" value="1"/>
</dbReference>
<dbReference type="PROSITE" id="PS51736">
    <property type="entry name" value="RECOMBINASES_3"/>
    <property type="match status" value="1"/>
</dbReference>
<dbReference type="SMART" id="SM00857">
    <property type="entry name" value="Resolvase"/>
    <property type="match status" value="1"/>
</dbReference>
<organism evidence="5 6">
    <name type="scientific">Brucella pseudogrignonensis</name>
    <dbReference type="NCBI Taxonomy" id="419475"/>
    <lineage>
        <taxon>Bacteria</taxon>
        <taxon>Pseudomonadati</taxon>
        <taxon>Pseudomonadota</taxon>
        <taxon>Alphaproteobacteria</taxon>
        <taxon>Hyphomicrobiales</taxon>
        <taxon>Brucellaceae</taxon>
        <taxon>Brucella/Ochrobactrum group</taxon>
        <taxon>Brucella</taxon>
    </lineage>
</organism>
<dbReference type="RefSeq" id="WP_310015781.1">
    <property type="nucleotide sequence ID" value="NZ_JAVDQT010000010.1"/>
</dbReference>
<gene>
    <name evidence="5" type="ORF">J2782_004105</name>
</gene>